<comment type="similarity">
    <text evidence="1">Belongs to the BCL7 family.</text>
</comment>
<feature type="region of interest" description="Disordered" evidence="2">
    <location>
        <begin position="56"/>
        <end position="162"/>
    </location>
</feature>
<evidence type="ECO:0000256" key="1">
    <source>
        <dbReference type="ARBA" id="ARBA00010326"/>
    </source>
</evidence>
<dbReference type="PANTHER" id="PTHR12767">
    <property type="entry name" value="BCL7 RELATED"/>
    <property type="match status" value="1"/>
</dbReference>
<feature type="compositionally biased region" description="Low complexity" evidence="2">
    <location>
        <begin position="59"/>
        <end position="73"/>
    </location>
</feature>
<organism evidence="3 4">
    <name type="scientific">Fragariocoptes setiger</name>
    <dbReference type="NCBI Taxonomy" id="1670756"/>
    <lineage>
        <taxon>Eukaryota</taxon>
        <taxon>Metazoa</taxon>
        <taxon>Ecdysozoa</taxon>
        <taxon>Arthropoda</taxon>
        <taxon>Chelicerata</taxon>
        <taxon>Arachnida</taxon>
        <taxon>Acari</taxon>
        <taxon>Acariformes</taxon>
        <taxon>Trombidiformes</taxon>
        <taxon>Prostigmata</taxon>
        <taxon>Eupodina</taxon>
        <taxon>Eriophyoidea</taxon>
        <taxon>Phytoptidae</taxon>
        <taxon>Fragariocoptes</taxon>
    </lineage>
</organism>
<feature type="compositionally biased region" description="Polar residues" evidence="2">
    <location>
        <begin position="141"/>
        <end position="156"/>
    </location>
</feature>
<feature type="compositionally biased region" description="Polar residues" evidence="2">
    <location>
        <begin position="91"/>
        <end position="102"/>
    </location>
</feature>
<reference evidence="3 4" key="1">
    <citation type="submission" date="2020-10" db="EMBL/GenBank/DDBJ databases">
        <authorList>
            <person name="Klimov P.B."/>
            <person name="Dyachkov S.M."/>
            <person name="Chetverikov P.E."/>
        </authorList>
    </citation>
    <scope>NUCLEOTIDE SEQUENCE [LARGE SCALE GENOMIC DNA]</scope>
    <source>
        <strain evidence="3">BMOC 18-1129-001#AD2665</strain>
        <tissue evidence="3">Entire mites</tissue>
    </source>
</reference>
<name>A0ABQ7SD10_9ACAR</name>
<accession>A0ABQ7SD10</accession>
<dbReference type="Proteomes" id="UP000825002">
    <property type="component" value="Unassembled WGS sequence"/>
</dbReference>
<evidence type="ECO:0000313" key="3">
    <source>
        <dbReference type="EMBL" id="KAG9511308.1"/>
    </source>
</evidence>
<comment type="caution">
    <text evidence="3">The sequence shown here is derived from an EMBL/GenBank/DDBJ whole genome shotgun (WGS) entry which is preliminary data.</text>
</comment>
<dbReference type="Pfam" id="PF04714">
    <property type="entry name" value="BCL_N"/>
    <property type="match status" value="1"/>
</dbReference>
<dbReference type="InterPro" id="IPR006804">
    <property type="entry name" value="BCL7"/>
</dbReference>
<proteinExistence type="inferred from homology"/>
<feature type="compositionally biased region" description="Low complexity" evidence="2">
    <location>
        <begin position="111"/>
        <end position="129"/>
    </location>
</feature>
<evidence type="ECO:0000256" key="2">
    <source>
        <dbReference type="SAM" id="MobiDB-lite"/>
    </source>
</evidence>
<keyword evidence="4" id="KW-1185">Reference proteome</keyword>
<evidence type="ECO:0000313" key="4">
    <source>
        <dbReference type="Proteomes" id="UP000825002"/>
    </source>
</evidence>
<feature type="compositionally biased region" description="Basic and acidic residues" evidence="2">
    <location>
        <begin position="130"/>
        <end position="139"/>
    </location>
</feature>
<sequence>MSRSVRAETRSRAKDDIKRAMQAIDRVRRWEKRWVTIGDTSMKIYKWVSIGKPPAVSETPNNSTNNSNSNQQPLAASGDMRPPPLPLTALASKQSQNISESLDINGERKSTTPSTRSSSAPTLRSTTSRIPHENNELESAKVTQDTTSTMAVSGSNGAEKHLHDAKESAPCYTDTTSLARSHDGTNNEAEPPLKKMRSDIAPLVSTLDTANLTHVTPMELNTHDTHPDQSIGMNNESETSYEQLTALQPSIPMITNDANNHAAPTIEPMPMIEDESRKQENEDNPTIPEEDVIEQDENLNATITELVACIVTKVCDSMVEQ</sequence>
<dbReference type="PANTHER" id="PTHR12767:SF9">
    <property type="entry name" value="BCL7-LIKE"/>
    <property type="match status" value="1"/>
</dbReference>
<feature type="non-terminal residue" evidence="3">
    <location>
        <position position="1"/>
    </location>
</feature>
<protein>
    <submittedName>
        <fullName evidence="3">B-cell CLL/lymphoma 7 protein family member A</fullName>
    </submittedName>
</protein>
<gene>
    <name evidence="3" type="primary">bcl7a</name>
    <name evidence="3" type="ORF">GZH46_00113</name>
</gene>
<dbReference type="EMBL" id="JAIFTH010000011">
    <property type="protein sequence ID" value="KAG9511308.1"/>
    <property type="molecule type" value="Genomic_DNA"/>
</dbReference>